<keyword evidence="9" id="KW-0472">Membrane</keyword>
<dbReference type="GO" id="GO:0006891">
    <property type="term" value="P:intra-Golgi vesicle-mediated transport"/>
    <property type="evidence" value="ECO:0007669"/>
    <property type="project" value="TreeGrafter"/>
</dbReference>
<protein>
    <submittedName>
        <fullName evidence="12">Coatomer subunit epsilon-1</fullName>
    </submittedName>
</protein>
<evidence type="ECO:0000256" key="5">
    <source>
        <dbReference type="ARBA" id="ARBA00022490"/>
    </source>
</evidence>
<organism evidence="12 13">
    <name type="scientific">Hibiscus syriacus</name>
    <name type="common">Rose of Sharon</name>
    <dbReference type="NCBI Taxonomy" id="106335"/>
    <lineage>
        <taxon>Eukaryota</taxon>
        <taxon>Viridiplantae</taxon>
        <taxon>Streptophyta</taxon>
        <taxon>Embryophyta</taxon>
        <taxon>Tracheophyta</taxon>
        <taxon>Spermatophyta</taxon>
        <taxon>Magnoliopsida</taxon>
        <taxon>eudicotyledons</taxon>
        <taxon>Gunneridae</taxon>
        <taxon>Pentapetalae</taxon>
        <taxon>rosids</taxon>
        <taxon>malvids</taxon>
        <taxon>Malvales</taxon>
        <taxon>Malvaceae</taxon>
        <taxon>Malvoideae</taxon>
        <taxon>Hibiscus</taxon>
    </lineage>
</organism>
<evidence type="ECO:0000313" key="13">
    <source>
        <dbReference type="Proteomes" id="UP000436088"/>
    </source>
</evidence>
<dbReference type="AlphaFoldDB" id="A0A6A3AA27"/>
<dbReference type="InterPro" id="IPR006822">
    <property type="entry name" value="Coatomer_esu"/>
</dbReference>
<keyword evidence="6" id="KW-0931">ER-Golgi transport</keyword>
<evidence type="ECO:0000256" key="2">
    <source>
        <dbReference type="ARBA" id="ARBA00004347"/>
    </source>
</evidence>
<evidence type="ECO:0000256" key="8">
    <source>
        <dbReference type="ARBA" id="ARBA00023034"/>
    </source>
</evidence>
<dbReference type="GO" id="GO:0000139">
    <property type="term" value="C:Golgi membrane"/>
    <property type="evidence" value="ECO:0007669"/>
    <property type="project" value="UniProtKB-SubCell"/>
</dbReference>
<evidence type="ECO:0000313" key="12">
    <source>
        <dbReference type="EMBL" id="KAE8700783.1"/>
    </source>
</evidence>
<keyword evidence="5" id="KW-0963">Cytoplasm</keyword>
<accession>A0A6A3AA27</accession>
<evidence type="ECO:0000256" key="4">
    <source>
        <dbReference type="ARBA" id="ARBA00022448"/>
    </source>
</evidence>
<keyword evidence="7" id="KW-0653">Protein transport</keyword>
<evidence type="ECO:0000256" key="3">
    <source>
        <dbReference type="ARBA" id="ARBA00008827"/>
    </source>
</evidence>
<keyword evidence="4" id="KW-0813">Transport</keyword>
<dbReference type="EMBL" id="VEPZ02001028">
    <property type="protein sequence ID" value="KAE8700783.1"/>
    <property type="molecule type" value="Genomic_DNA"/>
</dbReference>
<evidence type="ECO:0000256" key="1">
    <source>
        <dbReference type="ARBA" id="ARBA00004255"/>
    </source>
</evidence>
<dbReference type="GO" id="GO:0005198">
    <property type="term" value="F:structural molecule activity"/>
    <property type="evidence" value="ECO:0007669"/>
    <property type="project" value="InterPro"/>
</dbReference>
<dbReference type="Pfam" id="PF04733">
    <property type="entry name" value="Coatomer_E"/>
    <property type="match status" value="3"/>
</dbReference>
<comment type="function">
    <text evidence="11">The coatomer is a cytosolic protein complex that binds to dilysine motifs and reversibly associates with Golgi non-clathrin-coated vesicles, which further mediate biosynthetic protein transport from the ER, via the Golgi up to the trans Golgi network. The coatomer complex is required for budding from Golgi membranes, and is essential for the retrograde Golgi-to-ER transport of dilysine-tagged proteins.</text>
</comment>
<proteinExistence type="inferred from homology"/>
<evidence type="ECO:0000256" key="7">
    <source>
        <dbReference type="ARBA" id="ARBA00022927"/>
    </source>
</evidence>
<dbReference type="PANTHER" id="PTHR10805">
    <property type="entry name" value="COATOMER SUBUNIT EPSILON"/>
    <property type="match status" value="1"/>
</dbReference>
<dbReference type="InterPro" id="IPR011990">
    <property type="entry name" value="TPR-like_helical_dom_sf"/>
</dbReference>
<evidence type="ECO:0000256" key="10">
    <source>
        <dbReference type="ARBA" id="ARBA00023329"/>
    </source>
</evidence>
<comment type="caution">
    <text evidence="12">The sequence shown here is derived from an EMBL/GenBank/DDBJ whole genome shotgun (WGS) entry which is preliminary data.</text>
</comment>
<dbReference type="GO" id="GO:0015031">
    <property type="term" value="P:protein transport"/>
    <property type="evidence" value="ECO:0007669"/>
    <property type="project" value="UniProtKB-KW"/>
</dbReference>
<sequence>MAGNPDHLFNLRNNFFLDAYQVAINNSDIPHLSTDDAVERDCLVYRSYIALEATNEIDSSASTPLQALNCSLSISPILETSLKEWLEDPAIGNNTILRLIAGIVFMHEEDYNEALKRTNAGGTMELWARQCLRHRTKYRVFFVKELMCYSSRKYVPSSESSERPYVPAIDYFNCLSEKLSNLHVYKQIGSSGTSDEVIVLSAFRHVLNVHIFKKMHRSEYAERHLMVMQQIDEDHTLTQLAIAWLNLAMQIDEDHTLTQLANAWLNLAMGGSKIQEAYMIVQDFSEKYPMTGSILKGKADAKDPETLAKLVVCNLHLDKSSSRYLSLIVGSSSKEVYGLISYFSAVAVLDLN</sequence>
<dbReference type="GO" id="GO:0006890">
    <property type="term" value="P:retrograde vesicle-mediated transport, Golgi to endoplasmic reticulum"/>
    <property type="evidence" value="ECO:0007669"/>
    <property type="project" value="InterPro"/>
</dbReference>
<evidence type="ECO:0000256" key="6">
    <source>
        <dbReference type="ARBA" id="ARBA00022892"/>
    </source>
</evidence>
<evidence type="ECO:0000256" key="9">
    <source>
        <dbReference type="ARBA" id="ARBA00023136"/>
    </source>
</evidence>
<keyword evidence="13" id="KW-1185">Reference proteome</keyword>
<dbReference type="Gene3D" id="1.25.40.10">
    <property type="entry name" value="Tetratricopeptide repeat domain"/>
    <property type="match status" value="3"/>
</dbReference>
<comment type="subcellular location">
    <subcellularLocation>
        <location evidence="2">Cytoplasmic vesicle</location>
        <location evidence="2">COPI-coated vesicle membrane</location>
        <topology evidence="2">Peripheral membrane protein</topology>
        <orientation evidence="2">Cytoplasmic side</orientation>
    </subcellularLocation>
    <subcellularLocation>
        <location evidence="1">Golgi apparatus membrane</location>
        <topology evidence="1">Peripheral membrane protein</topology>
        <orientation evidence="1">Cytoplasmic side</orientation>
    </subcellularLocation>
</comment>
<dbReference type="Proteomes" id="UP000436088">
    <property type="component" value="Unassembled WGS sequence"/>
</dbReference>
<comment type="similarity">
    <text evidence="3">Belongs to the COPE family.</text>
</comment>
<keyword evidence="8" id="KW-0333">Golgi apparatus</keyword>
<dbReference type="GO" id="GO:0006888">
    <property type="term" value="P:endoplasmic reticulum to Golgi vesicle-mediated transport"/>
    <property type="evidence" value="ECO:0007669"/>
    <property type="project" value="TreeGrafter"/>
</dbReference>
<evidence type="ECO:0000256" key="11">
    <source>
        <dbReference type="ARBA" id="ARBA00025582"/>
    </source>
</evidence>
<name>A0A6A3AA27_HIBSY</name>
<keyword evidence="10" id="KW-0968">Cytoplasmic vesicle</keyword>
<gene>
    <name evidence="12" type="ORF">F3Y22_tig00110556pilonHSYRG00745</name>
</gene>
<dbReference type="GO" id="GO:0030126">
    <property type="term" value="C:COPI vesicle coat"/>
    <property type="evidence" value="ECO:0007669"/>
    <property type="project" value="TreeGrafter"/>
</dbReference>
<dbReference type="PANTHER" id="PTHR10805:SF0">
    <property type="entry name" value="COATOMER SUBUNIT EPSILON"/>
    <property type="match status" value="1"/>
</dbReference>
<reference evidence="12" key="1">
    <citation type="submission" date="2019-09" db="EMBL/GenBank/DDBJ databases">
        <title>Draft genome information of white flower Hibiscus syriacus.</title>
        <authorList>
            <person name="Kim Y.-M."/>
        </authorList>
    </citation>
    <scope>NUCLEOTIDE SEQUENCE [LARGE SCALE GENOMIC DNA]</scope>
    <source>
        <strain evidence="12">YM2019G1</strain>
    </source>
</reference>